<dbReference type="InterPro" id="IPR003100">
    <property type="entry name" value="PAZ_dom"/>
</dbReference>
<dbReference type="Pfam" id="PF16488">
    <property type="entry name" value="ArgoL2"/>
    <property type="match status" value="1"/>
</dbReference>
<sequence>MAERGRGNRGARGSDRGRGDSGFRGRGDRGHGDIAIRSGGDRGRGRGDSGYRGGGRGDSGFRGGDRGRGRGGGGRGGAPEVYRSGLPVPPINENVNRLEDAAHKKALNLIKSNSSLGPKVMPPRPGYGTQGKPVVLYTNYFNMTAAMDLTLYRYNIQVLTRQNTTPSTPLPVKKLRRVVELVIEDHLGDVKNGVATDFSSILIARSLLNGRSNLAFSVPYRGEKEDEPQAAGDVWNVRLSITGQLRFSELVDYLTSTSTSDAPKDEFIQALNVVVGHYPKLNPATFTIGGNKHFENSPSQRNQYDLGAGLQAIRGFLVSVRAATSRVLVNVQVRHLAVYKPGTLQHLVSEYLDTFARDTNRWSKLSKFLAKLRVRPTHIIRKNRRGEVIPRFKIIHALATPQDGRRGNMPNDKAPIVPRLGAGPKEVKFWWDGPAQEASKHGKKGKETSKPRFISVFDFFKITYQKTVETDFPVVNVGSQVEPMYLPIDVCEVPAGQTAKKSLQPSQSQNMIRFAVRPPPQNAASIVNDGAVVMGVKPSINETLKSFGVAVTPELLTVPGRILVAPSVNYDRKNVRVDGGGWNMRGVRFMSSGQALPYKLTLIKYHGDREFGSWDSADSLRATREAFSNKLQEIGIKLGQYCGPAEIKLDDLRNKDSDEQKRLVTAKLDDSIRRTLSDSRKPRLMVFILPSRDTMIYNVIKRLCDLTYGIINLCVVGSKFAKPNNDQYFANVGLKYNLKIGGTNHRLDTAKLGIIGEGNTMVVGLDVTHPSPGSLGKAPSIAGIVASIDRHLSQWPADIRIQEARKEMISDLESLMESRLKLWHSHNKKYPENIIVYRDGVSEGQYNLVLDKELPSMRNACKRLYPAQDTKKGIPRISILVVGKRHHTRFYPSELNHIDRASNPLNGTVVDRGITEICNWDFFLQSHTALQGTARPGHYYIILDEIFRGRKISEPFKTHADVLENLTHNLCYLFGRATKAVSICPAAYYADLLCERARCYLSDVFDPSEGQSETASNVTGGTGSLSHIQIHPQIQNTMFYI</sequence>
<feature type="region of interest" description="Disordered" evidence="1">
    <location>
        <begin position="1"/>
        <end position="89"/>
    </location>
</feature>
<dbReference type="InterPro" id="IPR014811">
    <property type="entry name" value="ArgoL1"/>
</dbReference>
<feature type="domain" description="Piwi" evidence="2">
    <location>
        <begin position="684"/>
        <end position="1002"/>
    </location>
</feature>
<dbReference type="InterPro" id="IPR003165">
    <property type="entry name" value="Piwi"/>
</dbReference>
<dbReference type="GO" id="GO:0003723">
    <property type="term" value="F:RNA binding"/>
    <property type="evidence" value="ECO:0007669"/>
    <property type="project" value="InterPro"/>
</dbReference>
<dbReference type="InterPro" id="IPR032474">
    <property type="entry name" value="Argonaute_N"/>
</dbReference>
<evidence type="ECO:0000313" key="3">
    <source>
        <dbReference type="EMBL" id="KKY24123.1"/>
    </source>
</evidence>
<dbReference type="SMART" id="SM00950">
    <property type="entry name" value="Piwi"/>
    <property type="match status" value="1"/>
</dbReference>
<accession>A0A0G2GKV8</accession>
<dbReference type="CDD" id="cd02846">
    <property type="entry name" value="PAZ_argonaute_like"/>
    <property type="match status" value="1"/>
</dbReference>
<evidence type="ECO:0000256" key="1">
    <source>
        <dbReference type="SAM" id="MobiDB-lite"/>
    </source>
</evidence>
<dbReference type="Gene3D" id="3.40.50.2300">
    <property type="match status" value="1"/>
</dbReference>
<reference evidence="3 4" key="1">
    <citation type="submission" date="2015-05" db="EMBL/GenBank/DDBJ databases">
        <title>Distinctive expansion of gene families associated with plant cell wall degradation and secondary metabolism in the genomes of grapevine trunk pathogens.</title>
        <authorList>
            <person name="Lawrence D.P."/>
            <person name="Travadon R."/>
            <person name="Rolshausen P.E."/>
            <person name="Baumgartner K."/>
        </authorList>
    </citation>
    <scope>NUCLEOTIDE SEQUENCE [LARGE SCALE GENOMIC DNA]</scope>
    <source>
        <strain evidence="3">UCRPC4</strain>
    </source>
</reference>
<dbReference type="Proteomes" id="UP000053317">
    <property type="component" value="Unassembled WGS sequence"/>
</dbReference>
<dbReference type="PANTHER" id="PTHR22891">
    <property type="entry name" value="EUKARYOTIC TRANSLATION INITIATION FACTOR 2C"/>
    <property type="match status" value="1"/>
</dbReference>
<organism evidence="3 4">
    <name type="scientific">Phaeomoniella chlamydospora</name>
    <name type="common">Phaeoacremonium chlamydosporum</name>
    <dbReference type="NCBI Taxonomy" id="158046"/>
    <lineage>
        <taxon>Eukaryota</taxon>
        <taxon>Fungi</taxon>
        <taxon>Dikarya</taxon>
        <taxon>Ascomycota</taxon>
        <taxon>Pezizomycotina</taxon>
        <taxon>Eurotiomycetes</taxon>
        <taxon>Chaetothyriomycetidae</taxon>
        <taxon>Phaeomoniellales</taxon>
        <taxon>Phaeomoniellaceae</taxon>
        <taxon>Phaeomoniella</taxon>
    </lineage>
</organism>
<evidence type="ECO:0000259" key="2">
    <source>
        <dbReference type="PROSITE" id="PS50822"/>
    </source>
</evidence>
<dbReference type="SUPFAM" id="SSF101690">
    <property type="entry name" value="PAZ domain"/>
    <property type="match status" value="1"/>
</dbReference>
<comment type="caution">
    <text evidence="3">The sequence shown here is derived from an EMBL/GenBank/DDBJ whole genome shotgun (WGS) entry which is preliminary data.</text>
</comment>
<dbReference type="SMART" id="SM01163">
    <property type="entry name" value="DUF1785"/>
    <property type="match status" value="1"/>
</dbReference>
<dbReference type="AlphaFoldDB" id="A0A0G2GKV8"/>
<dbReference type="Pfam" id="PF08699">
    <property type="entry name" value="ArgoL1"/>
    <property type="match status" value="1"/>
</dbReference>
<dbReference type="Gene3D" id="2.170.260.10">
    <property type="entry name" value="paz domain"/>
    <property type="match status" value="1"/>
</dbReference>
<dbReference type="InterPro" id="IPR036397">
    <property type="entry name" value="RNaseH_sf"/>
</dbReference>
<dbReference type="OrthoDB" id="10252740at2759"/>
<evidence type="ECO:0000313" key="4">
    <source>
        <dbReference type="Proteomes" id="UP000053317"/>
    </source>
</evidence>
<dbReference type="Pfam" id="PF16486">
    <property type="entry name" value="ArgoN"/>
    <property type="match status" value="1"/>
</dbReference>
<name>A0A0G2GKV8_PHACM</name>
<dbReference type="InterPro" id="IPR045246">
    <property type="entry name" value="Piwi_ago-like"/>
</dbReference>
<dbReference type="InterPro" id="IPR032472">
    <property type="entry name" value="ArgoL2"/>
</dbReference>
<dbReference type="EMBL" id="LCWF01000063">
    <property type="protein sequence ID" value="KKY24123.1"/>
    <property type="molecule type" value="Genomic_DNA"/>
</dbReference>
<feature type="compositionally biased region" description="Basic and acidic residues" evidence="1">
    <location>
        <begin position="1"/>
        <end position="49"/>
    </location>
</feature>
<dbReference type="CDD" id="cd04657">
    <property type="entry name" value="Piwi_ago-like"/>
    <property type="match status" value="1"/>
</dbReference>
<proteinExistence type="predicted"/>
<gene>
    <name evidence="3" type="ORF">UCRPC4_g02589</name>
</gene>
<dbReference type="InterPro" id="IPR012337">
    <property type="entry name" value="RNaseH-like_sf"/>
</dbReference>
<protein>
    <submittedName>
        <fullName evidence="3">Putative rna interference and silencing protein</fullName>
    </submittedName>
</protein>
<reference evidence="3 4" key="2">
    <citation type="submission" date="2015-05" db="EMBL/GenBank/DDBJ databases">
        <authorList>
            <person name="Morales-Cruz A."/>
            <person name="Amrine K.C."/>
            <person name="Cantu D."/>
        </authorList>
    </citation>
    <scope>NUCLEOTIDE SEQUENCE [LARGE SCALE GENOMIC DNA]</scope>
    <source>
        <strain evidence="3">UCRPC4</strain>
    </source>
</reference>
<dbReference type="InterPro" id="IPR036085">
    <property type="entry name" value="PAZ_dom_sf"/>
</dbReference>
<feature type="compositionally biased region" description="Gly residues" evidence="1">
    <location>
        <begin position="50"/>
        <end position="62"/>
    </location>
</feature>
<keyword evidence="4" id="KW-1185">Reference proteome</keyword>
<dbReference type="SUPFAM" id="SSF53098">
    <property type="entry name" value="Ribonuclease H-like"/>
    <property type="match status" value="1"/>
</dbReference>
<dbReference type="Pfam" id="PF02171">
    <property type="entry name" value="Piwi"/>
    <property type="match status" value="1"/>
</dbReference>
<dbReference type="PROSITE" id="PS50822">
    <property type="entry name" value="PIWI"/>
    <property type="match status" value="1"/>
</dbReference>
<dbReference type="Gene3D" id="3.30.420.10">
    <property type="entry name" value="Ribonuclease H-like superfamily/Ribonuclease H"/>
    <property type="match status" value="1"/>
</dbReference>
<dbReference type="Pfam" id="PF02170">
    <property type="entry name" value="PAZ"/>
    <property type="match status" value="1"/>
</dbReference>